<sequence>MTEEEVVEAVVEILKRELTELSEPEMNKCLRIWRDFSRRRKVGSARKPETWAAAVYYIFADISPGLYARISQREASERFGVSEGTVQAKQGEIRDLLRIGFMDERYTPERAIAQFLEGMSPEVRDCLKESLGFEAEPPTPDWLPPEEVDAELYEEFLAIRNGLFEFALEEFGDEVEEAREKFEELDPQRPTNAGFVDWFNLDRESSRGEVPVKLFAREIAGVLPDEALRWVQKWAETEDRMYSVVEVDPESGEMILGDPLTDEFYRVVDYHASKNLEEGKIIVTRLFPWPDAYHMSGDATILSGSLVPISMEFEVDGIEVDPSEVDLMTPLSILLTLFEKARLGEEDELSEIERLKRSLKEVARAVTRLAAGDDSGVRSLLKRYSLAIRMSLERFDLNIDPPERIGEFNEPLSNDIIKEWHDRAETLSDSLKETELGVANALSIFLAKAVALEGDREIRAEDLRQVSHQLVGREKLLKDIFKSIELSGAKSHG</sequence>
<feature type="domain" description="DUF6398" evidence="1">
    <location>
        <begin position="27"/>
        <end position="107"/>
    </location>
</feature>
<gene>
    <name evidence="2" type="ORF">AKJ37_05635</name>
</gene>
<dbReference type="AlphaFoldDB" id="A0A133UQ01"/>
<protein>
    <recommendedName>
        <fullName evidence="1">DUF6398 domain-containing protein</fullName>
    </recommendedName>
</protein>
<evidence type="ECO:0000259" key="1">
    <source>
        <dbReference type="Pfam" id="PF19935"/>
    </source>
</evidence>
<dbReference type="EMBL" id="LHXR01000093">
    <property type="protein sequence ID" value="KXA96275.1"/>
    <property type="molecule type" value="Genomic_DNA"/>
</dbReference>
<dbReference type="Pfam" id="PF25948">
    <property type="entry name" value="DUF7986"/>
    <property type="match status" value="1"/>
</dbReference>
<keyword evidence="3" id="KW-1185">Reference proteome</keyword>
<evidence type="ECO:0000313" key="3">
    <source>
        <dbReference type="Proteomes" id="UP000070463"/>
    </source>
</evidence>
<name>A0A133UQ01_9EURY</name>
<dbReference type="Proteomes" id="UP000070463">
    <property type="component" value="Unassembled WGS sequence"/>
</dbReference>
<organism evidence="2 3">
    <name type="scientific">candidate division MSBL1 archaeon SCGC-AAA259I09</name>
    <dbReference type="NCBI Taxonomy" id="1698267"/>
    <lineage>
        <taxon>Archaea</taxon>
        <taxon>Methanobacteriati</taxon>
        <taxon>Methanobacteriota</taxon>
        <taxon>candidate division MSBL1</taxon>
    </lineage>
</organism>
<dbReference type="InterPro" id="IPR058292">
    <property type="entry name" value="DUF7986"/>
</dbReference>
<dbReference type="Pfam" id="PF19935">
    <property type="entry name" value="DUF6398"/>
    <property type="match status" value="1"/>
</dbReference>
<dbReference type="InterPro" id="IPR045651">
    <property type="entry name" value="DUF6398"/>
</dbReference>
<proteinExistence type="predicted"/>
<reference evidence="2 3" key="1">
    <citation type="journal article" date="2016" name="Sci. Rep.">
        <title>Metabolic traits of an uncultured archaeal lineage -MSBL1- from brine pools of the Red Sea.</title>
        <authorList>
            <person name="Mwirichia R."/>
            <person name="Alam I."/>
            <person name="Rashid M."/>
            <person name="Vinu M."/>
            <person name="Ba-Alawi W."/>
            <person name="Anthony Kamau A."/>
            <person name="Kamanda Ngugi D."/>
            <person name="Goker M."/>
            <person name="Klenk H.P."/>
            <person name="Bajic V."/>
            <person name="Stingl U."/>
        </authorList>
    </citation>
    <scope>NUCLEOTIDE SEQUENCE [LARGE SCALE GENOMIC DNA]</scope>
    <source>
        <strain evidence="2">SCGC-AAA259I09</strain>
    </source>
</reference>
<evidence type="ECO:0000313" key="2">
    <source>
        <dbReference type="EMBL" id="KXA96275.1"/>
    </source>
</evidence>
<comment type="caution">
    <text evidence="2">The sequence shown here is derived from an EMBL/GenBank/DDBJ whole genome shotgun (WGS) entry which is preliminary data.</text>
</comment>
<accession>A0A133UQ01</accession>